<proteinExistence type="inferred from homology"/>
<keyword evidence="2" id="KW-0645">Protease</keyword>
<evidence type="ECO:0000313" key="8">
    <source>
        <dbReference type="EMBL" id="MCC5468090.1"/>
    </source>
</evidence>
<feature type="domain" description="MPN" evidence="7">
    <location>
        <begin position="23"/>
        <end position="145"/>
    </location>
</feature>
<keyword evidence="4" id="KW-0378">Hydrolase</keyword>
<evidence type="ECO:0000259" key="7">
    <source>
        <dbReference type="PROSITE" id="PS50249"/>
    </source>
</evidence>
<evidence type="ECO:0000256" key="2">
    <source>
        <dbReference type="ARBA" id="ARBA00022670"/>
    </source>
</evidence>
<dbReference type="EMBL" id="JAJHJB010000048">
    <property type="protein sequence ID" value="MCC5468090.1"/>
    <property type="molecule type" value="Genomic_DNA"/>
</dbReference>
<keyword evidence="6" id="KW-0482">Metalloprotease</keyword>
<gene>
    <name evidence="8" type="ORF">LMF89_22395</name>
</gene>
<dbReference type="PROSITE" id="PS50249">
    <property type="entry name" value="MPN"/>
    <property type="match status" value="1"/>
</dbReference>
<dbReference type="Gene3D" id="3.40.140.10">
    <property type="entry name" value="Cytidine Deaminase, domain 2"/>
    <property type="match status" value="1"/>
</dbReference>
<evidence type="ECO:0000256" key="4">
    <source>
        <dbReference type="ARBA" id="ARBA00022801"/>
    </source>
</evidence>
<accession>A0ABS8HY75</accession>
<evidence type="ECO:0000313" key="9">
    <source>
        <dbReference type="Proteomes" id="UP001165492"/>
    </source>
</evidence>
<protein>
    <submittedName>
        <fullName evidence="8">DNA repair protein RadC</fullName>
    </submittedName>
</protein>
<evidence type="ECO:0000256" key="3">
    <source>
        <dbReference type="ARBA" id="ARBA00022723"/>
    </source>
</evidence>
<dbReference type="Proteomes" id="UP001165492">
    <property type="component" value="Unassembled WGS sequence"/>
</dbReference>
<dbReference type="Pfam" id="PF04002">
    <property type="entry name" value="RadC"/>
    <property type="match status" value="1"/>
</dbReference>
<comment type="caution">
    <text evidence="8">The sequence shown here is derived from an EMBL/GenBank/DDBJ whole genome shotgun (WGS) entry which is preliminary data.</text>
</comment>
<keyword evidence="5" id="KW-0862">Zinc</keyword>
<dbReference type="InterPro" id="IPR001405">
    <property type="entry name" value="UPF0758"/>
</dbReference>
<evidence type="ECO:0000256" key="1">
    <source>
        <dbReference type="ARBA" id="ARBA00010243"/>
    </source>
</evidence>
<dbReference type="RefSeq" id="WP_229536991.1">
    <property type="nucleotide sequence ID" value="NZ_JAJHJB010000048.1"/>
</dbReference>
<comment type="similarity">
    <text evidence="1">Belongs to the UPF0758 family.</text>
</comment>
<dbReference type="PANTHER" id="PTHR30471">
    <property type="entry name" value="DNA REPAIR PROTEIN RADC"/>
    <property type="match status" value="1"/>
</dbReference>
<name>A0ABS8HY75_9FIRM</name>
<organism evidence="8 9">
    <name type="scientific">Pelosinus baikalensis</name>
    <dbReference type="NCBI Taxonomy" id="2892015"/>
    <lineage>
        <taxon>Bacteria</taxon>
        <taxon>Bacillati</taxon>
        <taxon>Bacillota</taxon>
        <taxon>Negativicutes</taxon>
        <taxon>Selenomonadales</taxon>
        <taxon>Sporomusaceae</taxon>
        <taxon>Pelosinus</taxon>
    </lineage>
</organism>
<dbReference type="SUPFAM" id="SSF102712">
    <property type="entry name" value="JAB1/MPN domain"/>
    <property type="match status" value="1"/>
</dbReference>
<dbReference type="InterPro" id="IPR020891">
    <property type="entry name" value="UPF0758_CS"/>
</dbReference>
<reference evidence="8" key="1">
    <citation type="submission" date="2021-11" db="EMBL/GenBank/DDBJ databases">
        <title>Description of a new species Pelosinus isolated from the bottom sediments of Lake Baikal.</title>
        <authorList>
            <person name="Zakharyuk A."/>
        </authorList>
    </citation>
    <scope>NUCLEOTIDE SEQUENCE</scope>
    <source>
        <strain evidence="8">Bkl1</strain>
    </source>
</reference>
<sequence length="145" mass="16207">MYRIPRYSITLTKDGSFKSEIMKITKAEDAYEIMKPMMENLPVEHFQIIMLDAKCQVIGTSLVTIGTISENIVTPIEIFQRAILANSKAIILVHNHPSGDPKPSREDIALTKQIVEGGKILQIAVLDHIIIGDDKFISLKVDGYI</sequence>
<evidence type="ECO:0000256" key="6">
    <source>
        <dbReference type="ARBA" id="ARBA00023049"/>
    </source>
</evidence>
<dbReference type="PANTHER" id="PTHR30471:SF3">
    <property type="entry name" value="UPF0758 PROTEIN YEES-RELATED"/>
    <property type="match status" value="1"/>
</dbReference>
<dbReference type="InterPro" id="IPR025657">
    <property type="entry name" value="RadC_JAB"/>
</dbReference>
<dbReference type="PROSITE" id="PS01302">
    <property type="entry name" value="UPF0758"/>
    <property type="match status" value="1"/>
</dbReference>
<keyword evidence="3" id="KW-0479">Metal-binding</keyword>
<dbReference type="InterPro" id="IPR037518">
    <property type="entry name" value="MPN"/>
</dbReference>
<dbReference type="CDD" id="cd08071">
    <property type="entry name" value="MPN_DUF2466"/>
    <property type="match status" value="1"/>
</dbReference>
<evidence type="ECO:0000256" key="5">
    <source>
        <dbReference type="ARBA" id="ARBA00022833"/>
    </source>
</evidence>
<keyword evidence="9" id="KW-1185">Reference proteome</keyword>